<dbReference type="PROSITE" id="PS50113">
    <property type="entry name" value="PAC"/>
    <property type="match status" value="3"/>
</dbReference>
<dbReference type="SUPFAM" id="SSF55874">
    <property type="entry name" value="ATPase domain of HSP90 chaperone/DNA topoisomerase II/histidine kinase"/>
    <property type="match status" value="1"/>
</dbReference>
<name>A0ABV2SYS3_9BACT</name>
<feature type="region of interest" description="Disordered" evidence="6">
    <location>
        <begin position="1"/>
        <end position="28"/>
    </location>
</feature>
<dbReference type="InterPro" id="IPR035965">
    <property type="entry name" value="PAS-like_dom_sf"/>
</dbReference>
<dbReference type="EMBL" id="JBEXAC010000001">
    <property type="protein sequence ID" value="MET6995916.1"/>
    <property type="molecule type" value="Genomic_DNA"/>
</dbReference>
<gene>
    <name evidence="10" type="ORF">ABR189_00990</name>
</gene>
<evidence type="ECO:0000256" key="1">
    <source>
        <dbReference type="ARBA" id="ARBA00000085"/>
    </source>
</evidence>
<dbReference type="InterPro" id="IPR003661">
    <property type="entry name" value="HisK_dim/P_dom"/>
</dbReference>
<dbReference type="SMART" id="SM00091">
    <property type="entry name" value="PAS"/>
    <property type="match status" value="3"/>
</dbReference>
<feature type="domain" description="PAS" evidence="8">
    <location>
        <begin position="296"/>
        <end position="367"/>
    </location>
</feature>
<dbReference type="PRINTS" id="PR00344">
    <property type="entry name" value="BCTRLSENSOR"/>
</dbReference>
<proteinExistence type="predicted"/>
<accession>A0ABV2SYS3</accession>
<keyword evidence="11" id="KW-1185">Reference proteome</keyword>
<dbReference type="InterPro" id="IPR005467">
    <property type="entry name" value="His_kinase_dom"/>
</dbReference>
<dbReference type="Pfam" id="PF08447">
    <property type="entry name" value="PAS_3"/>
    <property type="match status" value="1"/>
</dbReference>
<keyword evidence="5" id="KW-0418">Kinase</keyword>
<dbReference type="SMART" id="SM00086">
    <property type="entry name" value="PAC"/>
    <property type="match status" value="2"/>
</dbReference>
<dbReference type="PROSITE" id="PS50112">
    <property type="entry name" value="PAS"/>
    <property type="match status" value="3"/>
</dbReference>
<feature type="domain" description="PAS" evidence="8">
    <location>
        <begin position="170"/>
        <end position="239"/>
    </location>
</feature>
<comment type="caution">
    <text evidence="10">The sequence shown here is derived from an EMBL/GenBank/DDBJ whole genome shotgun (WGS) entry which is preliminary data.</text>
</comment>
<evidence type="ECO:0000256" key="3">
    <source>
        <dbReference type="ARBA" id="ARBA00022553"/>
    </source>
</evidence>
<evidence type="ECO:0000259" key="7">
    <source>
        <dbReference type="PROSITE" id="PS50109"/>
    </source>
</evidence>
<dbReference type="InterPro" id="IPR052162">
    <property type="entry name" value="Sensor_kinase/Photoreceptor"/>
</dbReference>
<dbReference type="RefSeq" id="WP_354658563.1">
    <property type="nucleotide sequence ID" value="NZ_JBEXAC010000001.1"/>
</dbReference>
<dbReference type="CDD" id="cd00082">
    <property type="entry name" value="HisKA"/>
    <property type="match status" value="1"/>
</dbReference>
<dbReference type="Pfam" id="PF13426">
    <property type="entry name" value="PAS_9"/>
    <property type="match status" value="1"/>
</dbReference>
<dbReference type="Pfam" id="PF00512">
    <property type="entry name" value="HisKA"/>
    <property type="match status" value="1"/>
</dbReference>
<protein>
    <recommendedName>
        <fullName evidence="2">histidine kinase</fullName>
        <ecNumber evidence="2">2.7.13.3</ecNumber>
    </recommendedName>
</protein>
<dbReference type="InterPro" id="IPR013767">
    <property type="entry name" value="PAS_fold"/>
</dbReference>
<evidence type="ECO:0000256" key="2">
    <source>
        <dbReference type="ARBA" id="ARBA00012438"/>
    </source>
</evidence>
<dbReference type="InterPro" id="IPR000014">
    <property type="entry name" value="PAS"/>
</dbReference>
<dbReference type="InterPro" id="IPR036890">
    <property type="entry name" value="HATPase_C_sf"/>
</dbReference>
<dbReference type="PANTHER" id="PTHR43304:SF1">
    <property type="entry name" value="PAC DOMAIN-CONTAINING PROTEIN"/>
    <property type="match status" value="1"/>
</dbReference>
<dbReference type="PANTHER" id="PTHR43304">
    <property type="entry name" value="PHYTOCHROME-LIKE PROTEIN CPH1"/>
    <property type="match status" value="1"/>
</dbReference>
<dbReference type="InterPro" id="IPR001610">
    <property type="entry name" value="PAC"/>
</dbReference>
<dbReference type="SUPFAM" id="SSF55785">
    <property type="entry name" value="PYP-like sensor domain (PAS domain)"/>
    <property type="match status" value="3"/>
</dbReference>
<dbReference type="CDD" id="cd00130">
    <property type="entry name" value="PAS"/>
    <property type="match status" value="2"/>
</dbReference>
<reference evidence="10 11" key="1">
    <citation type="submission" date="2024-06" db="EMBL/GenBank/DDBJ databases">
        <title>Chitinophaga defluvii sp. nov., isolated from municipal sewage.</title>
        <authorList>
            <person name="Zhang L."/>
        </authorList>
    </citation>
    <scope>NUCLEOTIDE SEQUENCE [LARGE SCALE GENOMIC DNA]</scope>
    <source>
        <strain evidence="10 11">H8</strain>
    </source>
</reference>
<evidence type="ECO:0000256" key="5">
    <source>
        <dbReference type="ARBA" id="ARBA00022777"/>
    </source>
</evidence>
<dbReference type="InterPro" id="IPR003594">
    <property type="entry name" value="HATPase_dom"/>
</dbReference>
<evidence type="ECO:0000256" key="4">
    <source>
        <dbReference type="ARBA" id="ARBA00022679"/>
    </source>
</evidence>
<feature type="domain" description="Histidine kinase" evidence="7">
    <location>
        <begin position="454"/>
        <end position="679"/>
    </location>
</feature>
<dbReference type="Gene3D" id="3.30.450.20">
    <property type="entry name" value="PAS domain"/>
    <property type="match status" value="3"/>
</dbReference>
<dbReference type="InterPro" id="IPR004358">
    <property type="entry name" value="Sig_transdc_His_kin-like_C"/>
</dbReference>
<dbReference type="SMART" id="SM00387">
    <property type="entry name" value="HATPase_c"/>
    <property type="match status" value="1"/>
</dbReference>
<evidence type="ECO:0000256" key="6">
    <source>
        <dbReference type="SAM" id="MobiDB-lite"/>
    </source>
</evidence>
<dbReference type="EC" id="2.7.13.3" evidence="2"/>
<dbReference type="Gene3D" id="1.10.287.130">
    <property type="match status" value="1"/>
</dbReference>
<feature type="domain" description="PAS" evidence="8">
    <location>
        <begin position="43"/>
        <end position="83"/>
    </location>
</feature>
<dbReference type="Pfam" id="PF02518">
    <property type="entry name" value="HATPase_c"/>
    <property type="match status" value="1"/>
</dbReference>
<evidence type="ECO:0000259" key="8">
    <source>
        <dbReference type="PROSITE" id="PS50112"/>
    </source>
</evidence>
<dbReference type="PROSITE" id="PS50109">
    <property type="entry name" value="HIS_KIN"/>
    <property type="match status" value="1"/>
</dbReference>
<evidence type="ECO:0000259" key="9">
    <source>
        <dbReference type="PROSITE" id="PS50113"/>
    </source>
</evidence>
<sequence>MNPAQKTGTDVPMNDQTTNQYESIPPFTADTPLPQIGELIQHNESHYKQLLQHLPVAVYTCDMAGKITFFNLAATLLWGRTPELGKDMWCGSARIYRPNGTRLPLDDCPMARTLKEGRPIPGEEIIIERPDGMRVFVNPFPQPVFDSTGTMTGAVNLLIDITTRKQNEEKLANHAAIVSSSDDAIISKTLEGIITSWNIGAQRIFGYTAQEMIGQPINKLIPADRQNEEPAIIERLKRGERVDHFETKRITKDHRLLDISLTISPIKDKYGNILGASKIARDITAQRNAERSLRDEEERLRMAVESTKLGTWEYDAYNHTLGCSEESRKIWGIPAGIPMDKSLLIKLLYPADLDRVLQKIRQLTNPVNAGKFDIQCRIHRYDDNDIRWIAIQGKVHFDAHHIAEKYLGTILDITDEKMAKERLENMVLLRTKELTAMNEQLKKSNHALEQFAYIASHDLQEPLRKIQVFSELIQNKLPLEDSLQHYFNKVTSSAQRMSRLIRDVLEYSRLSAVETPFVSTDLNLIVKDVLAEFEVMIDQKKAVIRYDTLPVIKGNPLQLNQLFRNLIGNSLKFCISDPEITISTGLYPATQIPGYVPINKKDEYFTGIIFKDNGIGFSPQYAEQIFSIFQRLNTHQAFSGTGIGLALCKKIVENHHGIISAKSELGAGATFSIFIPTTPYNA</sequence>
<keyword evidence="3" id="KW-0597">Phosphoprotein</keyword>
<dbReference type="InterPro" id="IPR013655">
    <property type="entry name" value="PAS_fold_3"/>
</dbReference>
<dbReference type="NCBIfam" id="TIGR00229">
    <property type="entry name" value="sensory_box"/>
    <property type="match status" value="3"/>
</dbReference>
<dbReference type="InterPro" id="IPR000700">
    <property type="entry name" value="PAS-assoc_C"/>
</dbReference>
<evidence type="ECO:0000313" key="11">
    <source>
        <dbReference type="Proteomes" id="UP001549749"/>
    </source>
</evidence>
<keyword evidence="4" id="KW-0808">Transferase</keyword>
<feature type="domain" description="PAC" evidence="9">
    <location>
        <begin position="243"/>
        <end position="295"/>
    </location>
</feature>
<evidence type="ECO:0000313" key="10">
    <source>
        <dbReference type="EMBL" id="MET6995916.1"/>
    </source>
</evidence>
<dbReference type="Proteomes" id="UP001549749">
    <property type="component" value="Unassembled WGS sequence"/>
</dbReference>
<dbReference type="Pfam" id="PF00989">
    <property type="entry name" value="PAS"/>
    <property type="match status" value="1"/>
</dbReference>
<comment type="catalytic activity">
    <reaction evidence="1">
        <text>ATP + protein L-histidine = ADP + protein N-phospho-L-histidine.</text>
        <dbReference type="EC" id="2.7.13.3"/>
    </reaction>
</comment>
<dbReference type="InterPro" id="IPR036097">
    <property type="entry name" value="HisK_dim/P_sf"/>
</dbReference>
<dbReference type="Gene3D" id="3.30.565.10">
    <property type="entry name" value="Histidine kinase-like ATPase, C-terminal domain"/>
    <property type="match status" value="1"/>
</dbReference>
<feature type="compositionally biased region" description="Polar residues" evidence="6">
    <location>
        <begin position="1"/>
        <end position="22"/>
    </location>
</feature>
<organism evidence="10 11">
    <name type="scientific">Chitinophaga defluvii</name>
    <dbReference type="NCBI Taxonomy" id="3163343"/>
    <lineage>
        <taxon>Bacteria</taxon>
        <taxon>Pseudomonadati</taxon>
        <taxon>Bacteroidota</taxon>
        <taxon>Chitinophagia</taxon>
        <taxon>Chitinophagales</taxon>
        <taxon>Chitinophagaceae</taxon>
        <taxon>Chitinophaga</taxon>
    </lineage>
</organism>
<dbReference type="SUPFAM" id="SSF47384">
    <property type="entry name" value="Homodimeric domain of signal transducing histidine kinase"/>
    <property type="match status" value="1"/>
</dbReference>
<feature type="domain" description="PAC" evidence="9">
    <location>
        <begin position="372"/>
        <end position="425"/>
    </location>
</feature>
<dbReference type="SMART" id="SM00388">
    <property type="entry name" value="HisKA"/>
    <property type="match status" value="1"/>
</dbReference>
<dbReference type="Gene3D" id="2.10.70.100">
    <property type="match status" value="1"/>
</dbReference>
<feature type="domain" description="PAC" evidence="9">
    <location>
        <begin position="121"/>
        <end position="173"/>
    </location>
</feature>